<dbReference type="EMBL" id="LVWG01000024">
    <property type="protein sequence ID" value="KZK74489.1"/>
    <property type="molecule type" value="Genomic_DNA"/>
</dbReference>
<organism evidence="3 4">
    <name type="scientific">Pelodictyon luteolum</name>
    <dbReference type="NCBI Taxonomy" id="1100"/>
    <lineage>
        <taxon>Bacteria</taxon>
        <taxon>Pseudomonadati</taxon>
        <taxon>Chlorobiota</taxon>
        <taxon>Chlorobiia</taxon>
        <taxon>Chlorobiales</taxon>
        <taxon>Chlorobiaceae</taxon>
        <taxon>Chlorobium/Pelodictyon group</taxon>
        <taxon>Pelodictyon</taxon>
    </lineage>
</organism>
<dbReference type="Pfam" id="PF01661">
    <property type="entry name" value="Macro"/>
    <property type="match status" value="1"/>
</dbReference>
<dbReference type="InterPro" id="IPR050892">
    <property type="entry name" value="ADP-ribose_metab_enzymes"/>
</dbReference>
<dbReference type="SMART" id="SM00506">
    <property type="entry name" value="A1pp"/>
    <property type="match status" value="1"/>
</dbReference>
<dbReference type="PANTHER" id="PTHR12521">
    <property type="entry name" value="PROTEIN C6ORF130"/>
    <property type="match status" value="1"/>
</dbReference>
<name>A0A165LVP1_PELLU</name>
<dbReference type="CDD" id="cd02901">
    <property type="entry name" value="Macro_Poa1p-like"/>
    <property type="match status" value="1"/>
</dbReference>
<protein>
    <submittedName>
        <fullName evidence="3">Appr-1-p processing protein</fullName>
    </submittedName>
</protein>
<comment type="caution">
    <text evidence="3">The sequence shown here is derived from an EMBL/GenBank/DDBJ whole genome shotgun (WGS) entry which is preliminary data.</text>
</comment>
<accession>A0A165LVP1</accession>
<evidence type="ECO:0000259" key="2">
    <source>
        <dbReference type="PROSITE" id="PS51154"/>
    </source>
</evidence>
<dbReference type="InterPro" id="IPR002589">
    <property type="entry name" value="Macro_dom"/>
</dbReference>
<dbReference type="AlphaFoldDB" id="A0A165LVP1"/>
<proteinExistence type="predicted"/>
<gene>
    <name evidence="3" type="ORF">A3K90_08850</name>
</gene>
<dbReference type="PROSITE" id="PS51154">
    <property type="entry name" value="MACRO"/>
    <property type="match status" value="1"/>
</dbReference>
<reference evidence="3 4" key="1">
    <citation type="submission" date="2016-03" db="EMBL/GenBank/DDBJ databases">
        <title>Speciation and ecological success in dimly lit waters: horizontal gene transfer in a green sulfur bacteria bloom unveiled by metagenomic assembly.</title>
        <authorList>
            <person name="Llorens-Mares T."/>
            <person name="Liu Z."/>
            <person name="Allen L.Z."/>
            <person name="Rusch D.B."/>
            <person name="Craig M.T."/>
            <person name="Dupont C.L."/>
            <person name="Bryant D.A."/>
            <person name="Casamayor E.O."/>
        </authorList>
    </citation>
    <scope>NUCLEOTIDE SEQUENCE [LARGE SCALE GENOMIC DNA]</scope>
    <source>
        <strain evidence="3">CIII</strain>
    </source>
</reference>
<sequence>MIAYKKGNLLAEEAEALVNTVNCVGVMGRGIALQFKNVYPENFNAYAAACRREEVVPGKMFVYETGQLTNPRYIINFPTKRHWREQSRLQDIKSGLQDLVGEIRSRGITSIAIPPLGSGLGGLYWPDVRALIEEAFHDVEGVRVLVYEPAEDPHAVRRNNHTRDVPKMTAGRAALLCLMARYRDGLLDPFISLLEVHKLMYFMQVSGEPLRLSFTKGHYGPYAENLRHVLKALEGHRISGYDDGGDQPDKPLSLMSGALDDARRFLEGEAATRERLDRVGHLVEGFESSFGLELLSTVHWVASQQDVASLDDVVKGVYAWGKRKEQFRERQIRKAVDILVYKGWLDGKAVCSAVQCGV</sequence>
<feature type="domain" description="Macro" evidence="2">
    <location>
        <begin position="1"/>
        <end position="155"/>
    </location>
</feature>
<dbReference type="Gene3D" id="3.40.220.10">
    <property type="entry name" value="Leucine Aminopeptidase, subunit E, domain 1"/>
    <property type="match status" value="1"/>
</dbReference>
<dbReference type="InterPro" id="IPR043472">
    <property type="entry name" value="Macro_dom-like"/>
</dbReference>
<dbReference type="SUPFAM" id="SSF52949">
    <property type="entry name" value="Macro domain-like"/>
    <property type="match status" value="1"/>
</dbReference>
<dbReference type="Proteomes" id="UP000076481">
    <property type="component" value="Unassembled WGS sequence"/>
</dbReference>
<evidence type="ECO:0000313" key="4">
    <source>
        <dbReference type="Proteomes" id="UP000076481"/>
    </source>
</evidence>
<dbReference type="GO" id="GO:0140291">
    <property type="term" value="P:peptidyl-glutamate ADP-deribosylation"/>
    <property type="evidence" value="ECO:0007669"/>
    <property type="project" value="TreeGrafter"/>
</dbReference>
<evidence type="ECO:0000256" key="1">
    <source>
        <dbReference type="ARBA" id="ARBA00035885"/>
    </source>
</evidence>
<comment type="catalytic activity">
    <reaction evidence="1">
        <text>an N-(ADP-alpha-D-ribosyl)-thymidine in DNA + H2O = a thymidine in DNA + ADP-D-ribose</text>
        <dbReference type="Rhea" id="RHEA:71655"/>
        <dbReference type="Rhea" id="RHEA-COMP:13556"/>
        <dbReference type="Rhea" id="RHEA-COMP:18051"/>
        <dbReference type="ChEBI" id="CHEBI:15377"/>
        <dbReference type="ChEBI" id="CHEBI:57967"/>
        <dbReference type="ChEBI" id="CHEBI:137386"/>
        <dbReference type="ChEBI" id="CHEBI:191199"/>
    </reaction>
    <physiologicalReaction direction="left-to-right" evidence="1">
        <dbReference type="Rhea" id="RHEA:71656"/>
    </physiologicalReaction>
</comment>
<dbReference type="RefSeq" id="WP_303681370.1">
    <property type="nucleotide sequence ID" value="NZ_LVWG01000024.1"/>
</dbReference>
<dbReference type="PANTHER" id="PTHR12521:SF0">
    <property type="entry name" value="ADP-RIBOSE GLYCOHYDROLASE OARD1"/>
    <property type="match status" value="1"/>
</dbReference>
<evidence type="ECO:0000313" key="3">
    <source>
        <dbReference type="EMBL" id="KZK74489.1"/>
    </source>
</evidence>